<dbReference type="InterPro" id="IPR047650">
    <property type="entry name" value="Transpos_IS110"/>
</dbReference>
<feature type="domain" description="Transposase IS116/IS110/IS902 C-terminal" evidence="1">
    <location>
        <begin position="9"/>
        <end position="67"/>
    </location>
</feature>
<evidence type="ECO:0000313" key="2">
    <source>
        <dbReference type="EMBL" id="SDG32161.1"/>
    </source>
</evidence>
<reference evidence="2 3" key="1">
    <citation type="submission" date="2016-10" db="EMBL/GenBank/DDBJ databases">
        <authorList>
            <person name="de Groot N.N."/>
        </authorList>
    </citation>
    <scope>NUCLEOTIDE SEQUENCE [LARGE SCALE GENOMIC DNA]</scope>
    <source>
        <strain evidence="2 3">LMG 25475</strain>
    </source>
</reference>
<dbReference type="GO" id="GO:0006313">
    <property type="term" value="P:DNA transposition"/>
    <property type="evidence" value="ECO:0007669"/>
    <property type="project" value="InterPro"/>
</dbReference>
<dbReference type="GO" id="GO:0004803">
    <property type="term" value="F:transposase activity"/>
    <property type="evidence" value="ECO:0007669"/>
    <property type="project" value="InterPro"/>
</dbReference>
<dbReference type="OrthoDB" id="9795150at2"/>
<dbReference type="PANTHER" id="PTHR33055:SF3">
    <property type="entry name" value="PUTATIVE TRANSPOSASE FOR IS117-RELATED"/>
    <property type="match status" value="1"/>
</dbReference>
<organism evidence="2 3">
    <name type="scientific">Phytopseudomonas seleniipraecipitans</name>
    <dbReference type="NCBI Taxonomy" id="640205"/>
    <lineage>
        <taxon>Bacteria</taxon>
        <taxon>Pseudomonadati</taxon>
        <taxon>Pseudomonadota</taxon>
        <taxon>Gammaproteobacteria</taxon>
        <taxon>Pseudomonadales</taxon>
        <taxon>Pseudomonadaceae</taxon>
        <taxon>Phytopseudomonas</taxon>
    </lineage>
</organism>
<dbReference type="STRING" id="640205.SAMN05216381_3723"/>
<gene>
    <name evidence="2" type="ORF">SAMN05216381_3723</name>
</gene>
<name>A0A1G7TAB1_9GAMM</name>
<sequence>LNMAFLRGTFRNSDAFIAFLGLDVRMKESGRYCGQRKITKQGDPEIRRLLHNAAMAAARTQRWQEVYQGYLKRGLKRTEALTILARKLARIAFALMQKQVDYNPRQGGSLT</sequence>
<dbReference type="AlphaFoldDB" id="A0A1G7TAB1"/>
<dbReference type="Pfam" id="PF02371">
    <property type="entry name" value="Transposase_20"/>
    <property type="match status" value="1"/>
</dbReference>
<evidence type="ECO:0000313" key="3">
    <source>
        <dbReference type="Proteomes" id="UP000243378"/>
    </source>
</evidence>
<accession>A0A1G7TAB1</accession>
<feature type="non-terminal residue" evidence="2">
    <location>
        <position position="1"/>
    </location>
</feature>
<protein>
    <submittedName>
        <fullName evidence="2">Transposase IS116/IS110/IS902 family protein</fullName>
    </submittedName>
</protein>
<dbReference type="PANTHER" id="PTHR33055">
    <property type="entry name" value="TRANSPOSASE FOR INSERTION SEQUENCE ELEMENT IS1111A"/>
    <property type="match status" value="1"/>
</dbReference>
<dbReference type="GO" id="GO:0003677">
    <property type="term" value="F:DNA binding"/>
    <property type="evidence" value="ECO:0007669"/>
    <property type="project" value="InterPro"/>
</dbReference>
<dbReference type="InterPro" id="IPR003346">
    <property type="entry name" value="Transposase_20"/>
</dbReference>
<dbReference type="Proteomes" id="UP000243378">
    <property type="component" value="Unassembled WGS sequence"/>
</dbReference>
<dbReference type="RefSeq" id="WP_143024623.1">
    <property type="nucleotide sequence ID" value="NZ_FNBM01000009.1"/>
</dbReference>
<proteinExistence type="predicted"/>
<evidence type="ECO:0000259" key="1">
    <source>
        <dbReference type="Pfam" id="PF02371"/>
    </source>
</evidence>
<dbReference type="EMBL" id="FNBM01000009">
    <property type="protein sequence ID" value="SDG32161.1"/>
    <property type="molecule type" value="Genomic_DNA"/>
</dbReference>